<reference evidence="1 2" key="1">
    <citation type="journal article" date="2021" name="Nat. Plants">
        <title>The Taxus genome provides insights into paclitaxel biosynthesis.</title>
        <authorList>
            <person name="Xiong X."/>
            <person name="Gou J."/>
            <person name="Liao Q."/>
            <person name="Li Y."/>
            <person name="Zhou Q."/>
            <person name="Bi G."/>
            <person name="Li C."/>
            <person name="Du R."/>
            <person name="Wang X."/>
            <person name="Sun T."/>
            <person name="Guo L."/>
            <person name="Liang H."/>
            <person name="Lu P."/>
            <person name="Wu Y."/>
            <person name="Zhang Z."/>
            <person name="Ro D.K."/>
            <person name="Shang Y."/>
            <person name="Huang S."/>
            <person name="Yan J."/>
        </authorList>
    </citation>
    <scope>NUCLEOTIDE SEQUENCE [LARGE SCALE GENOMIC DNA]</scope>
    <source>
        <strain evidence="1">Ta-2019</strain>
    </source>
</reference>
<sequence length="97" mass="11414">MMAPKKAPAIGTKGKKKVEDEVEMTPKSNFSEMQYLEGVIFYLEWDSHIRRCKISDYNHRIYDNKKELDALLSTKTKKYTVEDMPVYDDTGEKFLKQ</sequence>
<feature type="non-terminal residue" evidence="1">
    <location>
        <position position="97"/>
    </location>
</feature>
<protein>
    <submittedName>
        <fullName evidence="1">Uncharacterized protein</fullName>
    </submittedName>
</protein>
<name>A0AA38L405_TAXCH</name>
<evidence type="ECO:0000313" key="2">
    <source>
        <dbReference type="Proteomes" id="UP000824469"/>
    </source>
</evidence>
<accession>A0AA38L405</accession>
<dbReference type="AlphaFoldDB" id="A0AA38L405"/>
<dbReference type="Proteomes" id="UP000824469">
    <property type="component" value="Unassembled WGS sequence"/>
</dbReference>
<dbReference type="EMBL" id="JAHRHJ020000005">
    <property type="protein sequence ID" value="KAH9313563.1"/>
    <property type="molecule type" value="Genomic_DNA"/>
</dbReference>
<keyword evidence="2" id="KW-1185">Reference proteome</keyword>
<evidence type="ECO:0000313" key="1">
    <source>
        <dbReference type="EMBL" id="KAH9313563.1"/>
    </source>
</evidence>
<comment type="caution">
    <text evidence="1">The sequence shown here is derived from an EMBL/GenBank/DDBJ whole genome shotgun (WGS) entry which is preliminary data.</text>
</comment>
<proteinExistence type="predicted"/>
<gene>
    <name evidence="1" type="ORF">KI387_022190</name>
</gene>
<organism evidence="1 2">
    <name type="scientific">Taxus chinensis</name>
    <name type="common">Chinese yew</name>
    <name type="synonym">Taxus wallichiana var. chinensis</name>
    <dbReference type="NCBI Taxonomy" id="29808"/>
    <lineage>
        <taxon>Eukaryota</taxon>
        <taxon>Viridiplantae</taxon>
        <taxon>Streptophyta</taxon>
        <taxon>Embryophyta</taxon>
        <taxon>Tracheophyta</taxon>
        <taxon>Spermatophyta</taxon>
        <taxon>Pinopsida</taxon>
        <taxon>Pinidae</taxon>
        <taxon>Conifers II</taxon>
        <taxon>Cupressales</taxon>
        <taxon>Taxaceae</taxon>
        <taxon>Taxus</taxon>
    </lineage>
</organism>